<evidence type="ECO:0000313" key="3">
    <source>
        <dbReference type="EMBL" id="KAF1838747.1"/>
    </source>
</evidence>
<dbReference type="Proteomes" id="UP000800040">
    <property type="component" value="Unassembled WGS sequence"/>
</dbReference>
<evidence type="ECO:0000259" key="2">
    <source>
        <dbReference type="Pfam" id="PF24883"/>
    </source>
</evidence>
<dbReference type="InterPro" id="IPR027417">
    <property type="entry name" value="P-loop_NTPase"/>
</dbReference>
<protein>
    <recommendedName>
        <fullName evidence="2">Nephrocystin 3-like N-terminal domain-containing protein</fullName>
    </recommendedName>
</protein>
<evidence type="ECO:0000313" key="4">
    <source>
        <dbReference type="Proteomes" id="UP000800040"/>
    </source>
</evidence>
<dbReference type="InterPro" id="IPR056884">
    <property type="entry name" value="NPHP3-like_N"/>
</dbReference>
<dbReference type="Gene3D" id="1.25.40.20">
    <property type="entry name" value="Ankyrin repeat-containing domain"/>
    <property type="match status" value="1"/>
</dbReference>
<dbReference type="Pfam" id="PF12796">
    <property type="entry name" value="Ank_2"/>
    <property type="match status" value="1"/>
</dbReference>
<dbReference type="Pfam" id="PF24883">
    <property type="entry name" value="NPHP3_N"/>
    <property type="match status" value="1"/>
</dbReference>
<feature type="domain" description="Nephrocystin 3-like N-terminal" evidence="2">
    <location>
        <begin position="62"/>
        <end position="236"/>
    </location>
</feature>
<evidence type="ECO:0000256" key="1">
    <source>
        <dbReference type="ARBA" id="ARBA00022737"/>
    </source>
</evidence>
<accession>A0A6A5KRH9</accession>
<name>A0A6A5KRH9_9PLEO</name>
<reference evidence="3" key="1">
    <citation type="submission" date="2020-01" db="EMBL/GenBank/DDBJ databases">
        <authorList>
            <consortium name="DOE Joint Genome Institute"/>
            <person name="Haridas S."/>
            <person name="Albert R."/>
            <person name="Binder M."/>
            <person name="Bloem J."/>
            <person name="Labutti K."/>
            <person name="Salamov A."/>
            <person name="Andreopoulos B."/>
            <person name="Baker S.E."/>
            <person name="Barry K."/>
            <person name="Bills G."/>
            <person name="Bluhm B.H."/>
            <person name="Cannon C."/>
            <person name="Castanera R."/>
            <person name="Culley D.E."/>
            <person name="Daum C."/>
            <person name="Ezra D."/>
            <person name="Gonzalez J.B."/>
            <person name="Henrissat B."/>
            <person name="Kuo A."/>
            <person name="Liang C."/>
            <person name="Lipzen A."/>
            <person name="Lutzoni F."/>
            <person name="Magnuson J."/>
            <person name="Mondo S."/>
            <person name="Nolan M."/>
            <person name="Ohm R."/>
            <person name="Pangilinan J."/>
            <person name="Park H.-J."/>
            <person name="Ramirez L."/>
            <person name="Alfaro M."/>
            <person name="Sun H."/>
            <person name="Tritt A."/>
            <person name="Yoshinaga Y."/>
            <person name="Zwiers L.-H."/>
            <person name="Turgeon B.G."/>
            <person name="Goodwin S.B."/>
            <person name="Spatafora J.W."/>
            <person name="Crous P.W."/>
            <person name="Grigoriev I.V."/>
        </authorList>
    </citation>
    <scope>NUCLEOTIDE SEQUENCE</scope>
    <source>
        <strain evidence="3">P77</strain>
    </source>
</reference>
<dbReference type="PANTHER" id="PTHR10039">
    <property type="entry name" value="AMELOGENIN"/>
    <property type="match status" value="1"/>
</dbReference>
<dbReference type="Gene3D" id="3.40.50.300">
    <property type="entry name" value="P-loop containing nucleotide triphosphate hydrolases"/>
    <property type="match status" value="1"/>
</dbReference>
<sequence length="703" mass="79643">MVPNYGEGEENAFRRLRKEINESLGSEVLSLDSDQRQILLDSLRFDQIDARQMTIRNAHAKTCKWLLTKPEYIDWLDTTKLGEHHGLLWIKGKPGTGKSTLMKFSLANARKTMKDRTVISFFFNARGAAMEKSTIGTYQSLLLQLLERLPALQCVFDSLGLSSLSIRPDHQWSIESLKSLLEQAIQSLGQSSVICFIDALDECEEEQVRDMVQFFERVGELAALAGIRFQTCFSSRHYPHITIKKGLSLVLEGQEGHSQDITDYLESELEIGKSKIAQQIRRELQEKASGIFMWVVLVVGILNKEHDRGRIHALRRRLQEIPGDLHTLFRNILTRDSHNRDELALCIQWVLFAKQPLSPEQLYFAVLSGVEPEAVSKWDPDEVTKETIELFILGSSKGLAEITKSKNQTVQFIHESVRDFLLKDNGLGDIWPNLRSNLRGQSHERLKHCCLTYMSMDVFTPLGIREELPKAQSQQAAKLRQLANDMFPFLEYAVQSVLYHADLAEESDVAQGDFISGFPLPSWIKLANLFERHQVRRYTEKISLLYVFGERNLPSLIRAHPSAASCLEVGKERYGPPLFAALATQSEQALQAFVDALFKDQLPGSSLNKTQPCYYGDRGDRNLGLSFTFSNQRGVLSYLAELGNKAIAIVKLLLDTGKVDVDAKDNSGRTPLSWAARNGHEAIVMLLRAYRPYLYAFYGVRSI</sequence>
<keyword evidence="1" id="KW-0677">Repeat</keyword>
<dbReference type="InterPro" id="IPR036770">
    <property type="entry name" value="Ankyrin_rpt-contain_sf"/>
</dbReference>
<dbReference type="SUPFAM" id="SSF48403">
    <property type="entry name" value="Ankyrin repeat"/>
    <property type="match status" value="1"/>
</dbReference>
<dbReference type="InterPro" id="IPR002110">
    <property type="entry name" value="Ankyrin_rpt"/>
</dbReference>
<dbReference type="PANTHER" id="PTHR10039:SF5">
    <property type="entry name" value="NACHT DOMAIN-CONTAINING PROTEIN"/>
    <property type="match status" value="1"/>
</dbReference>
<dbReference type="AlphaFoldDB" id="A0A6A5KRH9"/>
<gene>
    <name evidence="3" type="ORF">BDW02DRAFT_488332</name>
</gene>
<dbReference type="SUPFAM" id="SSF52540">
    <property type="entry name" value="P-loop containing nucleoside triphosphate hydrolases"/>
    <property type="match status" value="1"/>
</dbReference>
<keyword evidence="4" id="KW-1185">Reference proteome</keyword>
<organism evidence="3 4">
    <name type="scientific">Decorospora gaudefroyi</name>
    <dbReference type="NCBI Taxonomy" id="184978"/>
    <lineage>
        <taxon>Eukaryota</taxon>
        <taxon>Fungi</taxon>
        <taxon>Dikarya</taxon>
        <taxon>Ascomycota</taxon>
        <taxon>Pezizomycotina</taxon>
        <taxon>Dothideomycetes</taxon>
        <taxon>Pleosporomycetidae</taxon>
        <taxon>Pleosporales</taxon>
        <taxon>Pleosporineae</taxon>
        <taxon>Pleosporaceae</taxon>
        <taxon>Decorospora</taxon>
    </lineage>
</organism>
<dbReference type="OrthoDB" id="194358at2759"/>
<proteinExistence type="predicted"/>
<dbReference type="EMBL" id="ML975249">
    <property type="protein sequence ID" value="KAF1838747.1"/>
    <property type="molecule type" value="Genomic_DNA"/>
</dbReference>